<gene>
    <name evidence="1" type="ORF">KY290_035982</name>
</gene>
<dbReference type="PANTHER" id="PTHR33116:SF66">
    <property type="entry name" value="REVERSE TRANSCRIPTASE ZINC-BINDING DOMAIN-CONTAINING PROTEIN"/>
    <property type="match status" value="1"/>
</dbReference>
<organism evidence="1 2">
    <name type="scientific">Solanum tuberosum</name>
    <name type="common">Potato</name>
    <dbReference type="NCBI Taxonomy" id="4113"/>
    <lineage>
        <taxon>Eukaryota</taxon>
        <taxon>Viridiplantae</taxon>
        <taxon>Streptophyta</taxon>
        <taxon>Embryophyta</taxon>
        <taxon>Tracheophyta</taxon>
        <taxon>Spermatophyta</taxon>
        <taxon>Magnoliopsida</taxon>
        <taxon>eudicotyledons</taxon>
        <taxon>Gunneridae</taxon>
        <taxon>Pentapetalae</taxon>
        <taxon>asterids</taxon>
        <taxon>lamiids</taxon>
        <taxon>Solanales</taxon>
        <taxon>Solanaceae</taxon>
        <taxon>Solanoideae</taxon>
        <taxon>Solaneae</taxon>
        <taxon>Solanum</taxon>
    </lineage>
</organism>
<sequence length="148" mass="16841">MEYLNRLFKGLGCDPDFNFHPRCGKLKIVQLGFADDLLLFCRAKGCAYFGGMDQVTQRSVLTKLQFTKGTLPFKYLGVPLRTKRISAIQCVPLLETVVSWINHWTSKLLSYVGRIQLIKSMLFSIQTFWAQIFVLPKKSVPVATPSHL</sequence>
<reference evidence="1 2" key="1">
    <citation type="journal article" date="2021" name="bioRxiv">
        <title>Chromosome-scale and haplotype-resolved genome assembly of a tetraploid potato cultivar.</title>
        <authorList>
            <person name="Sun H."/>
            <person name="Jiao W.-B."/>
            <person name="Krause K."/>
            <person name="Campoy J.A."/>
            <person name="Goel M."/>
            <person name="Folz-Donahue K."/>
            <person name="Kukat C."/>
            <person name="Huettel B."/>
            <person name="Schneeberger K."/>
        </authorList>
    </citation>
    <scope>NUCLEOTIDE SEQUENCE [LARGE SCALE GENOMIC DNA]</scope>
    <source>
        <strain evidence="1">SolTubOtavaFocal</strain>
        <tissue evidence="1">Leaves</tissue>
    </source>
</reference>
<evidence type="ECO:0000313" key="1">
    <source>
        <dbReference type="EMBL" id="KAH0737277.1"/>
    </source>
</evidence>
<accession>A0ABQ7TRG6</accession>
<name>A0ABQ7TRG6_SOLTU</name>
<evidence type="ECO:0000313" key="2">
    <source>
        <dbReference type="Proteomes" id="UP000826656"/>
    </source>
</evidence>
<proteinExistence type="predicted"/>
<evidence type="ECO:0008006" key="3">
    <source>
        <dbReference type="Google" id="ProtNLM"/>
    </source>
</evidence>
<keyword evidence="2" id="KW-1185">Reference proteome</keyword>
<dbReference type="EMBL" id="JAIVGD010000028">
    <property type="protein sequence ID" value="KAH0737277.1"/>
    <property type="molecule type" value="Genomic_DNA"/>
</dbReference>
<dbReference type="Proteomes" id="UP000826656">
    <property type="component" value="Unassembled WGS sequence"/>
</dbReference>
<dbReference type="PANTHER" id="PTHR33116">
    <property type="entry name" value="REVERSE TRANSCRIPTASE ZINC-BINDING DOMAIN-CONTAINING PROTEIN-RELATED-RELATED"/>
    <property type="match status" value="1"/>
</dbReference>
<protein>
    <recommendedName>
        <fullName evidence="3">Reverse transcriptase domain-containing protein</fullName>
    </recommendedName>
</protein>
<comment type="caution">
    <text evidence="1">The sequence shown here is derived from an EMBL/GenBank/DDBJ whole genome shotgun (WGS) entry which is preliminary data.</text>
</comment>